<dbReference type="EMBL" id="SBIP01000005">
    <property type="protein sequence ID" value="RWX75213.1"/>
    <property type="molecule type" value="Genomic_DNA"/>
</dbReference>
<proteinExistence type="predicted"/>
<evidence type="ECO:0000313" key="1">
    <source>
        <dbReference type="EMBL" id="RWX75213.1"/>
    </source>
</evidence>
<sequence>MILKRAQDLTLWLLAGLHVLALLSFLIVLGILAPALAEDGACGGHNLLEDMKAQNPATYAEVIAEADRIPNGKSIFWKIEKPGLSPSYLLGTMHVTDPRVLRMPPGAAEASAAARTIVVESDEILDEKKAMAGIFANPDLTMFTDGRSLETLLSKDDLALLTADLKQRGIPLSAVSRMKPWMLASAISLPACETARKAENASFLDKQIALDAAAKGKPVKGLETFAEQLSTLAAIPMDLHLKSLIETIKLGSRMDDVFETMTELYLSGNIGLTIPVLKRATPEGGDEAGYAQFEELVVRQRNHHMADRAAPILAEGGVFIAVGALHLPDREGLVELIRRQGYTVTAVN</sequence>
<dbReference type="InterPro" id="IPR002816">
    <property type="entry name" value="TraB/PrgY/GumN_fam"/>
</dbReference>
<protein>
    <submittedName>
        <fullName evidence="1">Polysaccharide biosynthesis protein GumN</fullName>
    </submittedName>
</protein>
<dbReference type="Proteomes" id="UP000287687">
    <property type="component" value="Unassembled WGS sequence"/>
</dbReference>
<reference evidence="1 2" key="1">
    <citation type="submission" date="2019-01" db="EMBL/GenBank/DDBJ databases">
        <title>The draft genome of Rhizobium sp. 24NR.</title>
        <authorList>
            <person name="Liu L."/>
            <person name="Liang L."/>
            <person name="Shi S."/>
            <person name="Xu L."/>
            <person name="Wang X."/>
            <person name="Li L."/>
            <person name="Zhang X."/>
        </authorList>
    </citation>
    <scope>NUCLEOTIDE SEQUENCE [LARGE SCALE GENOMIC DNA]</scope>
    <source>
        <strain evidence="1 2">24NR</strain>
    </source>
</reference>
<dbReference type="AlphaFoldDB" id="A0A3S3TUK9"/>
<keyword evidence="2" id="KW-1185">Reference proteome</keyword>
<dbReference type="PANTHER" id="PTHR40590">
    <property type="entry name" value="CYTOPLASMIC PROTEIN-RELATED"/>
    <property type="match status" value="1"/>
</dbReference>
<dbReference type="InterPro" id="IPR047111">
    <property type="entry name" value="YbaP-like"/>
</dbReference>
<dbReference type="OrthoDB" id="9806326at2"/>
<gene>
    <name evidence="1" type="ORF">EPK99_22140</name>
</gene>
<accession>A0A3S3TUK9</accession>
<dbReference type="CDD" id="cd14789">
    <property type="entry name" value="Tiki"/>
    <property type="match status" value="1"/>
</dbReference>
<organism evidence="1 2">
    <name type="scientific">Neorhizobium lilium</name>
    <dbReference type="NCBI Taxonomy" id="2503024"/>
    <lineage>
        <taxon>Bacteria</taxon>
        <taxon>Pseudomonadati</taxon>
        <taxon>Pseudomonadota</taxon>
        <taxon>Alphaproteobacteria</taxon>
        <taxon>Hyphomicrobiales</taxon>
        <taxon>Rhizobiaceae</taxon>
        <taxon>Rhizobium/Agrobacterium group</taxon>
        <taxon>Neorhizobium</taxon>
    </lineage>
</organism>
<dbReference type="PANTHER" id="PTHR40590:SF1">
    <property type="entry name" value="CYTOPLASMIC PROTEIN"/>
    <property type="match status" value="1"/>
</dbReference>
<comment type="caution">
    <text evidence="1">The sequence shown here is derived from an EMBL/GenBank/DDBJ whole genome shotgun (WGS) entry which is preliminary data.</text>
</comment>
<dbReference type="Pfam" id="PF01963">
    <property type="entry name" value="TraB_PrgY_gumN"/>
    <property type="match status" value="1"/>
</dbReference>
<name>A0A3S3TUK9_9HYPH</name>
<evidence type="ECO:0000313" key="2">
    <source>
        <dbReference type="Proteomes" id="UP000287687"/>
    </source>
</evidence>